<proteinExistence type="predicted"/>
<name>A0AAW1G1T2_ZOAVI</name>
<keyword evidence="3" id="KW-1185">Reference proteome</keyword>
<evidence type="ECO:0000313" key="3">
    <source>
        <dbReference type="Proteomes" id="UP001488805"/>
    </source>
</evidence>
<feature type="region of interest" description="Disordered" evidence="1">
    <location>
        <begin position="35"/>
        <end position="63"/>
    </location>
</feature>
<comment type="caution">
    <text evidence="2">The sequence shown here is derived from an EMBL/GenBank/DDBJ whole genome shotgun (WGS) entry which is preliminary data.</text>
</comment>
<gene>
    <name evidence="2" type="ORF">VZT92_003208</name>
</gene>
<evidence type="ECO:0000313" key="2">
    <source>
        <dbReference type="EMBL" id="KAK9540778.1"/>
    </source>
</evidence>
<reference evidence="2 3" key="1">
    <citation type="journal article" date="2024" name="Genome Biol. Evol.">
        <title>Chromosome-level genome assembly of the viviparous eelpout Zoarces viviparus.</title>
        <authorList>
            <person name="Fuhrmann N."/>
            <person name="Brasseur M.V."/>
            <person name="Bakowski C.E."/>
            <person name="Podsiadlowski L."/>
            <person name="Prost S."/>
            <person name="Krehenwinkel H."/>
            <person name="Mayer C."/>
        </authorList>
    </citation>
    <scope>NUCLEOTIDE SEQUENCE [LARGE SCALE GENOMIC DNA]</scope>
    <source>
        <strain evidence="2">NO-MEL_2022_Ind0_liver</strain>
    </source>
</reference>
<dbReference type="EMBL" id="JBCEZU010000013">
    <property type="protein sequence ID" value="KAK9540778.1"/>
    <property type="molecule type" value="Genomic_DNA"/>
</dbReference>
<organism evidence="2 3">
    <name type="scientific">Zoarces viviparus</name>
    <name type="common">Viviparous eelpout</name>
    <name type="synonym">Blennius viviparus</name>
    <dbReference type="NCBI Taxonomy" id="48416"/>
    <lineage>
        <taxon>Eukaryota</taxon>
        <taxon>Metazoa</taxon>
        <taxon>Chordata</taxon>
        <taxon>Craniata</taxon>
        <taxon>Vertebrata</taxon>
        <taxon>Euteleostomi</taxon>
        <taxon>Actinopterygii</taxon>
        <taxon>Neopterygii</taxon>
        <taxon>Teleostei</taxon>
        <taxon>Neoteleostei</taxon>
        <taxon>Acanthomorphata</taxon>
        <taxon>Eupercaria</taxon>
        <taxon>Perciformes</taxon>
        <taxon>Cottioidei</taxon>
        <taxon>Zoarcales</taxon>
        <taxon>Zoarcidae</taxon>
        <taxon>Zoarcinae</taxon>
        <taxon>Zoarces</taxon>
    </lineage>
</organism>
<dbReference type="Proteomes" id="UP001488805">
    <property type="component" value="Unassembled WGS sequence"/>
</dbReference>
<feature type="compositionally biased region" description="Basic and acidic residues" evidence="1">
    <location>
        <begin position="35"/>
        <end position="48"/>
    </location>
</feature>
<dbReference type="AlphaFoldDB" id="A0AAW1G1T2"/>
<accession>A0AAW1G1T2</accession>
<sequence>MVSGLRHIESEWERQCWFTLLPSIAEGQWERDRREAWSSLDTQRRDTQSIEEDEDPSESSAGSCRSLRFCVWRKGSWSVTVAWKLCGSIFMQQNKLLQCGAPLTPQRTEGRLTASRDVKPTDPPHSDCYKRHDFLMS</sequence>
<evidence type="ECO:0000256" key="1">
    <source>
        <dbReference type="SAM" id="MobiDB-lite"/>
    </source>
</evidence>
<protein>
    <submittedName>
        <fullName evidence="2">Uncharacterized protein</fullName>
    </submittedName>
</protein>